<keyword evidence="6 10" id="KW-0630">Potassium</keyword>
<dbReference type="InterPro" id="IPR053952">
    <property type="entry name" value="K_trans_C"/>
</dbReference>
<keyword evidence="4 10" id="KW-0633">Potassium transport</keyword>
<evidence type="ECO:0000256" key="11">
    <source>
        <dbReference type="SAM" id="MobiDB-lite"/>
    </source>
</evidence>
<organism evidence="14 15">
    <name type="scientific">Carex littledalei</name>
    <dbReference type="NCBI Taxonomy" id="544730"/>
    <lineage>
        <taxon>Eukaryota</taxon>
        <taxon>Viridiplantae</taxon>
        <taxon>Streptophyta</taxon>
        <taxon>Embryophyta</taxon>
        <taxon>Tracheophyta</taxon>
        <taxon>Spermatophyta</taxon>
        <taxon>Magnoliopsida</taxon>
        <taxon>Liliopsida</taxon>
        <taxon>Poales</taxon>
        <taxon>Cyperaceae</taxon>
        <taxon>Cyperoideae</taxon>
        <taxon>Cariceae</taxon>
        <taxon>Carex</taxon>
        <taxon>Carex subgen. Euthyceras</taxon>
    </lineage>
</organism>
<dbReference type="InterPro" id="IPR053951">
    <property type="entry name" value="K_trans_N"/>
</dbReference>
<feature type="transmembrane region" description="Helical" evidence="10">
    <location>
        <begin position="457"/>
        <end position="480"/>
    </location>
</feature>
<evidence type="ECO:0000256" key="1">
    <source>
        <dbReference type="ARBA" id="ARBA00004141"/>
    </source>
</evidence>
<feature type="transmembrane region" description="Helical" evidence="10">
    <location>
        <begin position="206"/>
        <end position="224"/>
    </location>
</feature>
<evidence type="ECO:0000256" key="5">
    <source>
        <dbReference type="ARBA" id="ARBA00022692"/>
    </source>
</evidence>
<comment type="caution">
    <text evidence="14">The sequence shown here is derived from an EMBL/GenBank/DDBJ whole genome shotgun (WGS) entry which is preliminary data.</text>
</comment>
<feature type="transmembrane region" description="Helical" evidence="10">
    <location>
        <begin position="375"/>
        <end position="395"/>
    </location>
</feature>
<feature type="domain" description="K+ potassium transporter integral membrane" evidence="12">
    <location>
        <begin position="82"/>
        <end position="538"/>
    </location>
</feature>
<feature type="transmembrane region" description="Helical" evidence="10">
    <location>
        <begin position="432"/>
        <end position="450"/>
    </location>
</feature>
<gene>
    <name evidence="14" type="ORF">FCM35_KLT17131</name>
</gene>
<evidence type="ECO:0000313" key="15">
    <source>
        <dbReference type="Proteomes" id="UP000623129"/>
    </source>
</evidence>
<comment type="function">
    <text evidence="10">Potassium transporter.</text>
</comment>
<feature type="transmembrane region" description="Helical" evidence="10">
    <location>
        <begin position="500"/>
        <end position="519"/>
    </location>
</feature>
<evidence type="ECO:0000256" key="2">
    <source>
        <dbReference type="ARBA" id="ARBA00008440"/>
    </source>
</evidence>
<feature type="transmembrane region" description="Helical" evidence="10">
    <location>
        <begin position="335"/>
        <end position="355"/>
    </location>
</feature>
<evidence type="ECO:0000259" key="13">
    <source>
        <dbReference type="Pfam" id="PF22776"/>
    </source>
</evidence>
<evidence type="ECO:0000313" key="14">
    <source>
        <dbReference type="EMBL" id="KAF3338294.1"/>
    </source>
</evidence>
<protein>
    <recommendedName>
        <fullName evidence="10">Potassium transporter</fullName>
    </recommendedName>
</protein>
<keyword evidence="15" id="KW-1185">Reference proteome</keyword>
<dbReference type="Pfam" id="PF02705">
    <property type="entry name" value="K_trans"/>
    <property type="match status" value="1"/>
</dbReference>
<evidence type="ECO:0000256" key="8">
    <source>
        <dbReference type="ARBA" id="ARBA00023065"/>
    </source>
</evidence>
<feature type="compositionally biased region" description="Basic and acidic residues" evidence="11">
    <location>
        <begin position="1"/>
        <end position="28"/>
    </location>
</feature>
<keyword evidence="5 10" id="KW-0812">Transmembrane</keyword>
<dbReference type="InterPro" id="IPR003855">
    <property type="entry name" value="K+_transporter"/>
</dbReference>
<accession>A0A833VZA0</accession>
<dbReference type="PANTHER" id="PTHR30540">
    <property type="entry name" value="OSMOTIC STRESS POTASSIUM TRANSPORTER"/>
    <property type="match status" value="1"/>
</dbReference>
<comment type="subcellular location">
    <subcellularLocation>
        <location evidence="1 10">Membrane</location>
        <topology evidence="1 10">Multi-pass membrane protein</topology>
    </subcellularLocation>
</comment>
<dbReference type="AlphaFoldDB" id="A0A833VZA0"/>
<feature type="region of interest" description="Disordered" evidence="11">
    <location>
        <begin position="1"/>
        <end position="56"/>
    </location>
</feature>
<feature type="domain" description="K+ potassium transporter C-terminal" evidence="13">
    <location>
        <begin position="548"/>
        <end position="713"/>
    </location>
</feature>
<dbReference type="PANTHER" id="PTHR30540:SF106">
    <property type="entry name" value="POTASSIUM TRANSPORTER 26"/>
    <property type="match status" value="1"/>
</dbReference>
<evidence type="ECO:0000256" key="10">
    <source>
        <dbReference type="RuleBase" id="RU321113"/>
    </source>
</evidence>
<dbReference type="Pfam" id="PF22776">
    <property type="entry name" value="K_trans_C"/>
    <property type="match status" value="1"/>
</dbReference>
<evidence type="ECO:0000256" key="3">
    <source>
        <dbReference type="ARBA" id="ARBA00022448"/>
    </source>
</evidence>
<dbReference type="NCBIfam" id="TIGR00794">
    <property type="entry name" value="kup"/>
    <property type="match status" value="1"/>
</dbReference>
<evidence type="ECO:0000259" key="12">
    <source>
        <dbReference type="Pfam" id="PF02705"/>
    </source>
</evidence>
<evidence type="ECO:0000256" key="6">
    <source>
        <dbReference type="ARBA" id="ARBA00022958"/>
    </source>
</evidence>
<sequence>MGKNMDGKDELEENERLENPYHHGHDNYDEQEEGNAESDFENHPTGQSRRGLSNRALSFGPDYKMPTRRGTNALTTFETLVLAYQSLGVVYGDIGTSPLYVFSSISLENPTERDILGILSLIFWTLTSIGLVKYVCIVLHADDHGEGGTFALYSILRQNINFKGKMVMPMHILASDANLKYYSKRGTVLKNTAQEFFENNSTVQTIITFLVLLGTCMVIGDGALTPAISDYVVGLSVAILLILFLFQRFGTNKVSFTFSPITIIWFGMIAVVGIYNIIRFYPPVFKAVSPHYIYYFFQSQKAKGWYLLGAIALCITGAEAMFADLGHFSRGSIQLAFSAAVYPSLIIAYAGQAAFRIKNPGDFSTAFYSSVPHALFWPMFAVATLAAIVASQALISASFSIIRQSIALDCFPRVTMVHTSADHEGQVYSPEINYFLMISCILITIVFKGGAEIGNAYGVAVIWVMLITSFLMMVVMIVVWESNKGVYMTSLLTKLLKGGWVPFAITAVFLVITLSWTYGRSKKAQYEANKRMDRKEFNQLMAHSLRMPGVCFFCTDCINGVPPIVRHYSQLIGSLRNVTVFVTVRTLPVRNVLPNERLLVGKIGPRGVYRCLVQFGYMDSHTMVGDEYARSVVAALRETTDDQEEIQVLESVLNDGVVFVTGRTILRMSDHHGWLKNFVIDNLYRFLQKNFRSNVATLKIPTEKQLQVGMLYQL</sequence>
<reference evidence="14" key="1">
    <citation type="submission" date="2020-01" db="EMBL/GenBank/DDBJ databases">
        <title>Genome sequence of Kobresia littledalei, the first chromosome-level genome in the family Cyperaceae.</title>
        <authorList>
            <person name="Qu G."/>
        </authorList>
    </citation>
    <scope>NUCLEOTIDE SEQUENCE</scope>
    <source>
        <strain evidence="14">C.B.Clarke</strain>
        <tissue evidence="14">Leaf</tissue>
    </source>
</reference>
<comment type="similarity">
    <text evidence="2 10">Belongs to the HAK/KUP transporter (TC 2.A.72.3) family.</text>
</comment>
<proteinExistence type="inferred from homology"/>
<evidence type="ECO:0000256" key="4">
    <source>
        <dbReference type="ARBA" id="ARBA00022538"/>
    </source>
</evidence>
<keyword evidence="3" id="KW-0813">Transport</keyword>
<feature type="transmembrane region" description="Helical" evidence="10">
    <location>
        <begin position="115"/>
        <end position="141"/>
    </location>
</feature>
<dbReference type="EMBL" id="SWLB01000005">
    <property type="protein sequence ID" value="KAF3338294.1"/>
    <property type="molecule type" value="Genomic_DNA"/>
</dbReference>
<dbReference type="GO" id="GO:0016020">
    <property type="term" value="C:membrane"/>
    <property type="evidence" value="ECO:0007669"/>
    <property type="project" value="UniProtKB-SubCell"/>
</dbReference>
<feature type="transmembrane region" description="Helical" evidence="10">
    <location>
        <begin position="231"/>
        <end position="250"/>
    </location>
</feature>
<dbReference type="OrthoDB" id="504708at2759"/>
<feature type="compositionally biased region" description="Acidic residues" evidence="11">
    <location>
        <begin position="29"/>
        <end position="39"/>
    </location>
</feature>
<evidence type="ECO:0000256" key="9">
    <source>
        <dbReference type="ARBA" id="ARBA00023136"/>
    </source>
</evidence>
<feature type="transmembrane region" description="Helical" evidence="10">
    <location>
        <begin position="256"/>
        <end position="278"/>
    </location>
</feature>
<comment type="caution">
    <text evidence="10">Lacks conserved residue(s) required for the propagation of feature annotation.</text>
</comment>
<feature type="transmembrane region" description="Helical" evidence="10">
    <location>
        <begin position="305"/>
        <end position="323"/>
    </location>
</feature>
<dbReference type="Proteomes" id="UP000623129">
    <property type="component" value="Unassembled WGS sequence"/>
</dbReference>
<keyword evidence="8 10" id="KW-0406">Ion transport</keyword>
<keyword evidence="7 10" id="KW-1133">Transmembrane helix</keyword>
<name>A0A833VZA0_9POAL</name>
<dbReference type="GO" id="GO:0015079">
    <property type="term" value="F:potassium ion transmembrane transporter activity"/>
    <property type="evidence" value="ECO:0007669"/>
    <property type="project" value="UniProtKB-UniRule"/>
</dbReference>
<evidence type="ECO:0000256" key="7">
    <source>
        <dbReference type="ARBA" id="ARBA00022989"/>
    </source>
</evidence>
<keyword evidence="9 10" id="KW-0472">Membrane</keyword>